<dbReference type="AlphaFoldDB" id="A0A6J6K7N4"/>
<evidence type="ECO:0000313" key="3">
    <source>
        <dbReference type="EMBL" id="CAB4645372.1"/>
    </source>
</evidence>
<organism evidence="3">
    <name type="scientific">freshwater metagenome</name>
    <dbReference type="NCBI Taxonomy" id="449393"/>
    <lineage>
        <taxon>unclassified sequences</taxon>
        <taxon>metagenomes</taxon>
        <taxon>ecological metagenomes</taxon>
    </lineage>
</organism>
<dbReference type="Pfam" id="PF03009">
    <property type="entry name" value="GDPD"/>
    <property type="match status" value="1"/>
</dbReference>
<dbReference type="SUPFAM" id="SSF51695">
    <property type="entry name" value="PLC-like phosphodiesterases"/>
    <property type="match status" value="1"/>
</dbReference>
<accession>A0A6J6K7N4</accession>
<evidence type="ECO:0000256" key="1">
    <source>
        <dbReference type="SAM" id="Phobius"/>
    </source>
</evidence>
<feature type="domain" description="GP-PDE" evidence="2">
    <location>
        <begin position="42"/>
        <end position="313"/>
    </location>
</feature>
<dbReference type="PANTHER" id="PTHR46211">
    <property type="entry name" value="GLYCEROPHOSPHORYL DIESTER PHOSPHODIESTERASE"/>
    <property type="match status" value="1"/>
</dbReference>
<dbReference type="PROSITE" id="PS51704">
    <property type="entry name" value="GP_PDE"/>
    <property type="match status" value="1"/>
</dbReference>
<reference evidence="3" key="1">
    <citation type="submission" date="2020-05" db="EMBL/GenBank/DDBJ databases">
        <authorList>
            <person name="Chiriac C."/>
            <person name="Salcher M."/>
            <person name="Ghai R."/>
            <person name="Kavagutti S V."/>
        </authorList>
    </citation>
    <scope>NUCLEOTIDE SEQUENCE</scope>
</reference>
<dbReference type="PANTHER" id="PTHR46211:SF14">
    <property type="entry name" value="GLYCEROPHOSPHODIESTER PHOSPHODIESTERASE"/>
    <property type="match status" value="1"/>
</dbReference>
<sequence>MLRELKRLKNVAAASLALLIGIGATMIPAHAADAPIWNSRRFISIAHAGGDLESPHSTIYAMKKALAAGANVLEMDVRLSSDNVLMIQHDDTVDRTTGDTGPVSSFTALQLQAMDNAYWFYPHCWSCHSQPIEDYALRGVRTGAVSPPEGYTPDDFGVATLLDVVNTFPGQRLNVEIKDGPTGMAGAEALAAFINSHGPSDRYVVASFDDAILDHFKELAPDVFTSPGLDLITSWFGTRGALPGHRVLQVPPFFGEIEVVTQQFVDDAHANGLGVWVWFNGDEDDVPATWVRLMALGVDGILTGKPAEAEPYIAAANAAAALAVTTTTAPVNTPEVAALANTGNDNFLWAVGVSTLIVGAMFVLAGRRRPTTLSR</sequence>
<feature type="transmembrane region" description="Helical" evidence="1">
    <location>
        <begin position="347"/>
        <end position="365"/>
    </location>
</feature>
<dbReference type="InterPro" id="IPR017946">
    <property type="entry name" value="PLC-like_Pdiesterase_TIM-brl"/>
</dbReference>
<keyword evidence="1" id="KW-0812">Transmembrane</keyword>
<gene>
    <name evidence="3" type="ORF">UFOPK2242_00088</name>
</gene>
<dbReference type="InterPro" id="IPR030395">
    <property type="entry name" value="GP_PDE_dom"/>
</dbReference>
<dbReference type="EMBL" id="CAEZWM010000003">
    <property type="protein sequence ID" value="CAB4645372.1"/>
    <property type="molecule type" value="Genomic_DNA"/>
</dbReference>
<proteinExistence type="predicted"/>
<keyword evidence="1" id="KW-1133">Transmembrane helix</keyword>
<protein>
    <submittedName>
        <fullName evidence="3">Unannotated protein</fullName>
    </submittedName>
</protein>
<evidence type="ECO:0000259" key="2">
    <source>
        <dbReference type="PROSITE" id="PS51704"/>
    </source>
</evidence>
<dbReference type="GO" id="GO:0008081">
    <property type="term" value="F:phosphoric diester hydrolase activity"/>
    <property type="evidence" value="ECO:0007669"/>
    <property type="project" value="InterPro"/>
</dbReference>
<dbReference type="Gene3D" id="3.20.20.190">
    <property type="entry name" value="Phosphatidylinositol (PI) phosphodiesterase"/>
    <property type="match status" value="1"/>
</dbReference>
<dbReference type="GO" id="GO:0006629">
    <property type="term" value="P:lipid metabolic process"/>
    <property type="evidence" value="ECO:0007669"/>
    <property type="project" value="InterPro"/>
</dbReference>
<keyword evidence="1" id="KW-0472">Membrane</keyword>
<name>A0A6J6K7N4_9ZZZZ</name>